<dbReference type="Proteomes" id="UP000013827">
    <property type="component" value="Unassembled WGS sequence"/>
</dbReference>
<name>A0A0D3IF18_EMIH1</name>
<reference evidence="1" key="2">
    <citation type="submission" date="2024-10" db="UniProtKB">
        <authorList>
            <consortium name="EnsemblProtists"/>
        </authorList>
    </citation>
    <scope>IDENTIFICATION</scope>
</reference>
<dbReference type="AlphaFoldDB" id="A0A0D3IF18"/>
<dbReference type="RefSeq" id="XP_005762282.1">
    <property type="nucleotide sequence ID" value="XM_005762225.1"/>
</dbReference>
<dbReference type="PaxDb" id="2903-EOD09853"/>
<keyword evidence="2" id="KW-1185">Reference proteome</keyword>
<dbReference type="GeneID" id="17255973"/>
<dbReference type="HOGENOM" id="CLU_2763199_0_0_1"/>
<reference evidence="2" key="1">
    <citation type="journal article" date="2013" name="Nature">
        <title>Pan genome of the phytoplankton Emiliania underpins its global distribution.</title>
        <authorList>
            <person name="Read B.A."/>
            <person name="Kegel J."/>
            <person name="Klute M.J."/>
            <person name="Kuo A."/>
            <person name="Lefebvre S.C."/>
            <person name="Maumus F."/>
            <person name="Mayer C."/>
            <person name="Miller J."/>
            <person name="Monier A."/>
            <person name="Salamov A."/>
            <person name="Young J."/>
            <person name="Aguilar M."/>
            <person name="Claverie J.M."/>
            <person name="Frickenhaus S."/>
            <person name="Gonzalez K."/>
            <person name="Herman E.K."/>
            <person name="Lin Y.C."/>
            <person name="Napier J."/>
            <person name="Ogata H."/>
            <person name="Sarno A.F."/>
            <person name="Shmutz J."/>
            <person name="Schroeder D."/>
            <person name="de Vargas C."/>
            <person name="Verret F."/>
            <person name="von Dassow P."/>
            <person name="Valentin K."/>
            <person name="Van de Peer Y."/>
            <person name="Wheeler G."/>
            <person name="Dacks J.B."/>
            <person name="Delwiche C.F."/>
            <person name="Dyhrman S.T."/>
            <person name="Glockner G."/>
            <person name="John U."/>
            <person name="Richards T."/>
            <person name="Worden A.Z."/>
            <person name="Zhang X."/>
            <person name="Grigoriev I.V."/>
            <person name="Allen A.E."/>
            <person name="Bidle K."/>
            <person name="Borodovsky M."/>
            <person name="Bowler C."/>
            <person name="Brownlee C."/>
            <person name="Cock J.M."/>
            <person name="Elias M."/>
            <person name="Gladyshev V.N."/>
            <person name="Groth M."/>
            <person name="Guda C."/>
            <person name="Hadaegh A."/>
            <person name="Iglesias-Rodriguez M.D."/>
            <person name="Jenkins J."/>
            <person name="Jones B.M."/>
            <person name="Lawson T."/>
            <person name="Leese F."/>
            <person name="Lindquist E."/>
            <person name="Lobanov A."/>
            <person name="Lomsadze A."/>
            <person name="Malik S.B."/>
            <person name="Marsh M.E."/>
            <person name="Mackinder L."/>
            <person name="Mock T."/>
            <person name="Mueller-Roeber B."/>
            <person name="Pagarete A."/>
            <person name="Parker M."/>
            <person name="Probert I."/>
            <person name="Quesneville H."/>
            <person name="Raines C."/>
            <person name="Rensing S.A."/>
            <person name="Riano-Pachon D.M."/>
            <person name="Richier S."/>
            <person name="Rokitta S."/>
            <person name="Shiraiwa Y."/>
            <person name="Soanes D.M."/>
            <person name="van der Giezen M."/>
            <person name="Wahlund T.M."/>
            <person name="Williams B."/>
            <person name="Wilson W."/>
            <person name="Wolfe G."/>
            <person name="Wurch L.L."/>
        </authorList>
    </citation>
    <scope>NUCLEOTIDE SEQUENCE</scope>
</reference>
<evidence type="ECO:0000313" key="1">
    <source>
        <dbReference type="EnsemblProtists" id="EOD09853"/>
    </source>
</evidence>
<dbReference type="KEGG" id="ehx:EMIHUDRAFT_358473"/>
<proteinExistence type="predicted"/>
<sequence length="70" mass="7302">MGAAQACERWCARVGPLPAAGFSRDERALQRKSRSRPLPAAAAAAAAEAALAGDPRVLLGPDPLPVFFFL</sequence>
<dbReference type="EnsemblProtists" id="EOD09853">
    <property type="protein sequence ID" value="EOD09853"/>
    <property type="gene ID" value="EMIHUDRAFT_358473"/>
</dbReference>
<organism evidence="1 2">
    <name type="scientific">Emiliania huxleyi (strain CCMP1516)</name>
    <dbReference type="NCBI Taxonomy" id="280463"/>
    <lineage>
        <taxon>Eukaryota</taxon>
        <taxon>Haptista</taxon>
        <taxon>Haptophyta</taxon>
        <taxon>Prymnesiophyceae</taxon>
        <taxon>Isochrysidales</taxon>
        <taxon>Noelaerhabdaceae</taxon>
        <taxon>Emiliania</taxon>
    </lineage>
</organism>
<accession>A0A0D3IF18</accession>
<protein>
    <submittedName>
        <fullName evidence="1">Uncharacterized protein</fullName>
    </submittedName>
</protein>
<evidence type="ECO:0000313" key="2">
    <source>
        <dbReference type="Proteomes" id="UP000013827"/>
    </source>
</evidence>